<reference evidence="2 3" key="1">
    <citation type="submission" date="2017-07" db="EMBL/GenBank/DDBJ databases">
        <title>The complete genome sequence of Bacillus mesonae strain H20-5, an efficient strain improving plant abiotic stress resistance.</title>
        <authorList>
            <person name="Kim S.Y."/>
            <person name="Song H."/>
            <person name="Sang M.K."/>
            <person name="Weon H.-Y."/>
            <person name="Song J."/>
        </authorList>
    </citation>
    <scope>NUCLEOTIDE SEQUENCE [LARGE SCALE GENOMIC DNA]</scope>
    <source>
        <strain evidence="2 3">H20-5</strain>
    </source>
</reference>
<dbReference type="AlphaFoldDB" id="A0A3Q9QTX7"/>
<dbReference type="OrthoDB" id="5870636at2"/>
<dbReference type="STRING" id="1193713.GCA_001636315_03373"/>
<dbReference type="NCBIfam" id="TIGR03951">
    <property type="entry name" value="Fe_III_red_FhuF"/>
    <property type="match status" value="1"/>
</dbReference>
<name>A0A3Q9QTX7_9BACI</name>
<dbReference type="KEGG" id="nmk:CHR53_04265"/>
<dbReference type="Proteomes" id="UP000282892">
    <property type="component" value="Chromosome"/>
</dbReference>
<evidence type="ECO:0000313" key="3">
    <source>
        <dbReference type="Proteomes" id="UP000282892"/>
    </source>
</evidence>
<dbReference type="Pfam" id="PF06276">
    <property type="entry name" value="FhuF"/>
    <property type="match status" value="1"/>
</dbReference>
<dbReference type="EMBL" id="CP022572">
    <property type="protein sequence ID" value="AZU60542.1"/>
    <property type="molecule type" value="Genomic_DNA"/>
</dbReference>
<gene>
    <name evidence="2" type="primary">fhuF</name>
    <name evidence="2" type="ORF">CHR53_04265</name>
</gene>
<sequence length="263" mass="31221">MVKVLMDQEITVLQKYRFCTDLKKSFDILDLLDDQFLMKFMKNLADVIKAPSEKAAASIFIKRYSFVAVMSLYAMSVWNKKIDISLDKLKMELPEKDKEWLLLFSLKEAYIENWEGTNRTRWRRRVFHDLFAENICLLIEKFEKTFHISSLVLWENIAVYLFWLYETELKDMVNNQISEDFRYLILEAEGQLFGRYNENPLQKYFSEKTYASDRGEEVRVRKTCCFNYQLQGSLKRCKTCPCTYRVKGGRCLDGENFCSAVEA</sequence>
<protein>
    <submittedName>
        <fullName evidence="2">Siderophore-iron reductase FhuF</fullName>
    </submittedName>
</protein>
<evidence type="ECO:0000259" key="1">
    <source>
        <dbReference type="Pfam" id="PF06276"/>
    </source>
</evidence>
<accession>A0A3Q9QTX7</accession>
<dbReference type="InterPro" id="IPR022770">
    <property type="entry name" value="IucA/IucC-like_C"/>
</dbReference>
<feature type="domain" description="Aerobactin siderophore biosynthesis IucA/IucC-like C-terminal" evidence="1">
    <location>
        <begin position="119"/>
        <end position="201"/>
    </location>
</feature>
<keyword evidence="3" id="KW-1185">Reference proteome</keyword>
<evidence type="ECO:0000313" key="2">
    <source>
        <dbReference type="EMBL" id="AZU60542.1"/>
    </source>
</evidence>
<dbReference type="GO" id="GO:0003824">
    <property type="term" value="F:catalytic activity"/>
    <property type="evidence" value="ECO:0007669"/>
    <property type="project" value="UniProtKB-ARBA"/>
</dbReference>
<dbReference type="InterPro" id="IPR008090">
    <property type="entry name" value="Fe_iron_reduct"/>
</dbReference>
<proteinExistence type="predicted"/>
<organism evidence="2 3">
    <name type="scientific">Neobacillus mesonae</name>
    <dbReference type="NCBI Taxonomy" id="1193713"/>
    <lineage>
        <taxon>Bacteria</taxon>
        <taxon>Bacillati</taxon>
        <taxon>Bacillota</taxon>
        <taxon>Bacilli</taxon>
        <taxon>Bacillales</taxon>
        <taxon>Bacillaceae</taxon>
        <taxon>Neobacillus</taxon>
    </lineage>
</organism>